<sequence length="692" mass="79416">MAPQPISPAEISQRSLKLFNPNFKSPRAVRQPTKPNLAWSKLPPPAAELDERPRSRVRRFRLWKEVTPELRKVVLDQRKRFHLRRYQSYAIPATFSDEKRKLLPVPLPRPTRPGLPTLKPNDHEWTWSTPYRDRPRLRPLSKMKDDPSLVGEGGLLTPPLSPEVQCIDDENKDVMQVLKDDGYGITEDHDVQLGLQCSLSGIEGRQSYRTFKDQSTQTDQSEHPSPVVNEPPTISQGHLPSDPSSSSSSYWLPPLPPSNNLPWRNKSIAKRARNMNYQKLLEYKWILDQEHERRFRVGMQQLMRDMMEWQNDHTLPYKKWRRDHKWKEDVDLREIQDTTEFFTKIRKKSSNIFLYLSPKDISQVPFRDRVHSLVKDEEDRKRRKREKKEAKKKKEAQLADKKQGRPDVNNSSTLSTSNSSISKVPSNDTSSMGQSRSRNPPVLRNSNGARYPEETSRSQVDNMIIDLSPFRNDPKVSAEQRTGLTDLIGRLTDLRGRKEELTMKLEEKKNKGGELVLSQSPIEEDGSKTDGRQEKEKERYLDNPIDGSGHIIVGLDMEDVQTRSRDDEDQHFANRSALSKDEDATIDMDEVQVRYGSLNLDDDTALPISSDIPSSAFSRREIEIDLSDESHSSSFEGGDDDQSVRYDILPVKLEVDDEGDEVTITPSVDMVDQRDTLYSGLGGSLTSQITLV</sequence>
<feature type="region of interest" description="Disordered" evidence="1">
    <location>
        <begin position="375"/>
        <end position="460"/>
    </location>
</feature>
<feature type="compositionally biased region" description="Polar residues" evidence="1">
    <location>
        <begin position="423"/>
        <end position="448"/>
    </location>
</feature>
<protein>
    <submittedName>
        <fullName evidence="2">Uncharacterized protein</fullName>
    </submittedName>
</protein>
<feature type="compositionally biased region" description="Basic residues" evidence="1">
    <location>
        <begin position="381"/>
        <end position="394"/>
    </location>
</feature>
<proteinExistence type="predicted"/>
<reference evidence="2 3" key="1">
    <citation type="submission" date="2024-01" db="EMBL/GenBank/DDBJ databases">
        <title>Comparative genomics of Cryptococcus and Kwoniella reveals pathogenesis evolution and contrasting modes of karyotype evolution via chromosome fusion or intercentromeric recombination.</title>
        <authorList>
            <person name="Coelho M.A."/>
            <person name="David-Palma M."/>
            <person name="Shea T."/>
            <person name="Bowers K."/>
            <person name="McGinley-Smith S."/>
            <person name="Mohammad A.W."/>
            <person name="Gnirke A."/>
            <person name="Yurkov A.M."/>
            <person name="Nowrousian M."/>
            <person name="Sun S."/>
            <person name="Cuomo C.A."/>
            <person name="Heitman J."/>
        </authorList>
    </citation>
    <scope>NUCLEOTIDE SEQUENCE [LARGE SCALE GENOMIC DNA]</scope>
    <source>
        <strain evidence="2 3">PYCC6329</strain>
    </source>
</reference>
<feature type="region of interest" description="Disordered" evidence="1">
    <location>
        <begin position="212"/>
        <end position="256"/>
    </location>
</feature>
<dbReference type="GeneID" id="91102239"/>
<feature type="region of interest" description="Disordered" evidence="1">
    <location>
        <begin position="505"/>
        <end position="548"/>
    </location>
</feature>
<dbReference type="RefSeq" id="XP_066083329.1">
    <property type="nucleotide sequence ID" value="XM_066227232.1"/>
</dbReference>
<gene>
    <name evidence="2" type="ORF">V865_003435</name>
</gene>
<dbReference type="Proteomes" id="UP001358614">
    <property type="component" value="Chromosome 1"/>
</dbReference>
<evidence type="ECO:0000313" key="3">
    <source>
        <dbReference type="Proteomes" id="UP001358614"/>
    </source>
</evidence>
<feature type="region of interest" description="Disordered" evidence="1">
    <location>
        <begin position="22"/>
        <end position="51"/>
    </location>
</feature>
<dbReference type="EMBL" id="CP144089">
    <property type="protein sequence ID" value="WWD05362.1"/>
    <property type="molecule type" value="Genomic_DNA"/>
</dbReference>
<dbReference type="AlphaFoldDB" id="A0AAX4KI05"/>
<feature type="compositionally biased region" description="Low complexity" evidence="1">
    <location>
        <begin position="239"/>
        <end position="252"/>
    </location>
</feature>
<feature type="compositionally biased region" description="Low complexity" evidence="1">
    <location>
        <begin position="409"/>
        <end position="422"/>
    </location>
</feature>
<dbReference type="KEGG" id="ker:91102239"/>
<feature type="compositionally biased region" description="Basic and acidic residues" evidence="1">
    <location>
        <begin position="395"/>
        <end position="405"/>
    </location>
</feature>
<name>A0AAX4KI05_9TREE</name>
<feature type="compositionally biased region" description="Basic and acidic residues" evidence="1">
    <location>
        <begin position="525"/>
        <end position="541"/>
    </location>
</feature>
<keyword evidence="3" id="KW-1185">Reference proteome</keyword>
<evidence type="ECO:0000256" key="1">
    <source>
        <dbReference type="SAM" id="MobiDB-lite"/>
    </source>
</evidence>
<evidence type="ECO:0000313" key="2">
    <source>
        <dbReference type="EMBL" id="WWD05362.1"/>
    </source>
</evidence>
<organism evidence="2 3">
    <name type="scientific">Kwoniella europaea PYCC6329</name>
    <dbReference type="NCBI Taxonomy" id="1423913"/>
    <lineage>
        <taxon>Eukaryota</taxon>
        <taxon>Fungi</taxon>
        <taxon>Dikarya</taxon>
        <taxon>Basidiomycota</taxon>
        <taxon>Agaricomycotina</taxon>
        <taxon>Tremellomycetes</taxon>
        <taxon>Tremellales</taxon>
        <taxon>Cryptococcaceae</taxon>
        <taxon>Kwoniella</taxon>
    </lineage>
</organism>
<accession>A0AAX4KI05</accession>